<feature type="compositionally biased region" description="Polar residues" evidence="1">
    <location>
        <begin position="155"/>
        <end position="174"/>
    </location>
</feature>
<evidence type="ECO:0000256" key="1">
    <source>
        <dbReference type="SAM" id="MobiDB-lite"/>
    </source>
</evidence>
<sequence length="297" mass="34076">MLSFNKSSNRRRSFKQESLVSEDEEEERQSFIFNNFDEVEIDIFKKPSLFQRTDDELDLNILSEVSDDAREEGEEDEEQEEDDYAFAEVDNILSESKSPLESKTTSISSRNGNYEEEDLEVTLQLNSISSPSKENEQEFEPFNNWSISDLFDPSIRNSPTQEKRGTSVTSSQGRSRTKIRNSREPIINTLSKKQICFVRHFVSNLIKPSLAKQPNKAFPAKKYDDIPSVFHNKNLLFKCSLLLIRNLSNRTPVGINFPFKINSSTPLSTISLRTNSNSNSNSWFSWSLIPRVTGSET</sequence>
<feature type="compositionally biased region" description="Polar residues" evidence="1">
    <location>
        <begin position="93"/>
        <end position="112"/>
    </location>
</feature>
<gene>
    <name evidence="2" type="primary">NCAS0I03000</name>
    <name evidence="2" type="ordered locus">NCAS_0I03000</name>
</gene>
<dbReference type="EMBL" id="HE576760">
    <property type="protein sequence ID" value="CCC71968.1"/>
    <property type="molecule type" value="Genomic_DNA"/>
</dbReference>
<accession>G0VKD4</accession>
<reference key="2">
    <citation type="submission" date="2011-08" db="EMBL/GenBank/DDBJ databases">
        <title>Genome sequence of Naumovozyma castellii.</title>
        <authorList>
            <person name="Gordon J.L."/>
            <person name="Armisen D."/>
            <person name="Proux-Wera E."/>
            <person name="OhEigeartaigh S.S."/>
            <person name="Byrne K.P."/>
            <person name="Wolfe K.H."/>
        </authorList>
    </citation>
    <scope>NUCLEOTIDE SEQUENCE</scope>
    <source>
        <strain>Type strain:CBS 4309</strain>
    </source>
</reference>
<feature type="region of interest" description="Disordered" evidence="1">
    <location>
        <begin position="91"/>
        <end position="115"/>
    </location>
</feature>
<dbReference type="GeneID" id="96905655"/>
<evidence type="ECO:0000313" key="3">
    <source>
        <dbReference type="Proteomes" id="UP000001640"/>
    </source>
</evidence>
<organism evidence="2 3">
    <name type="scientific">Naumovozyma castellii</name>
    <name type="common">Yeast</name>
    <name type="synonym">Saccharomyces castellii</name>
    <dbReference type="NCBI Taxonomy" id="27288"/>
    <lineage>
        <taxon>Eukaryota</taxon>
        <taxon>Fungi</taxon>
        <taxon>Dikarya</taxon>
        <taxon>Ascomycota</taxon>
        <taxon>Saccharomycotina</taxon>
        <taxon>Saccharomycetes</taxon>
        <taxon>Saccharomycetales</taxon>
        <taxon>Saccharomycetaceae</taxon>
        <taxon>Naumovozyma</taxon>
    </lineage>
</organism>
<dbReference type="Proteomes" id="UP000001640">
    <property type="component" value="Chromosome 9"/>
</dbReference>
<proteinExistence type="predicted"/>
<feature type="region of interest" description="Disordered" evidence="1">
    <location>
        <begin position="1"/>
        <end position="27"/>
    </location>
</feature>
<dbReference type="HOGENOM" id="CLU_937172_0_0_1"/>
<dbReference type="KEGG" id="ncs:NCAS_0I03000"/>
<reference evidence="2 3" key="1">
    <citation type="journal article" date="2011" name="Proc. Natl. Acad. Sci. U.S.A.">
        <title>Evolutionary erosion of yeast sex chromosomes by mating-type switching accidents.</title>
        <authorList>
            <person name="Gordon J.L."/>
            <person name="Armisen D."/>
            <person name="Proux-Wera E."/>
            <person name="Oheigeartaigh S.S."/>
            <person name="Byrne K.P."/>
            <person name="Wolfe K.H."/>
        </authorList>
    </citation>
    <scope>NUCLEOTIDE SEQUENCE [LARGE SCALE GENOMIC DNA]</scope>
    <source>
        <strain evidence="3">ATCC 76901 / BCRC 22586 / CBS 4309 / NBRC 1992 / NRRL Y-12630</strain>
    </source>
</reference>
<dbReference type="AlphaFoldDB" id="G0VKD4"/>
<keyword evidence="3" id="KW-1185">Reference proteome</keyword>
<evidence type="ECO:0000313" key="2">
    <source>
        <dbReference type="EMBL" id="CCC71968.1"/>
    </source>
</evidence>
<protein>
    <submittedName>
        <fullName evidence="2">Uncharacterized protein</fullName>
    </submittedName>
</protein>
<feature type="region of interest" description="Disordered" evidence="1">
    <location>
        <begin position="65"/>
        <end position="84"/>
    </location>
</feature>
<feature type="region of interest" description="Disordered" evidence="1">
    <location>
        <begin position="153"/>
        <end position="183"/>
    </location>
</feature>
<name>G0VKD4_NAUCA</name>
<dbReference type="InParanoid" id="G0VKD4"/>
<dbReference type="RefSeq" id="XP_003678310.1">
    <property type="nucleotide sequence ID" value="XM_003678262.1"/>
</dbReference>